<proteinExistence type="predicted"/>
<keyword evidence="2" id="KW-1185">Reference proteome</keyword>
<dbReference type="Proteomes" id="UP000255382">
    <property type="component" value="Unassembled WGS sequence"/>
</dbReference>
<sequence>MQRQFPLEDLDHSVPRLADILMERKQTRCADDKDIYPGFSNLTEGFLIARAINFRQIVIAIIFAPC</sequence>
<evidence type="ECO:0000313" key="1">
    <source>
        <dbReference type="EMBL" id="STV27158.1"/>
    </source>
</evidence>
<accession>A0A378B229</accession>
<evidence type="ECO:0000313" key="2">
    <source>
        <dbReference type="Proteomes" id="UP000255382"/>
    </source>
</evidence>
<dbReference type="AlphaFoldDB" id="A0A378B229"/>
<reference evidence="1 2" key="1">
    <citation type="submission" date="2018-06" db="EMBL/GenBank/DDBJ databases">
        <authorList>
            <consortium name="Pathogen Informatics"/>
            <person name="Doyle S."/>
        </authorList>
    </citation>
    <scope>NUCLEOTIDE SEQUENCE [LARGE SCALE GENOMIC DNA]</scope>
    <source>
        <strain evidence="1 2">NCTC5050</strain>
    </source>
</reference>
<gene>
    <name evidence="1" type="ORF">NCTC5050_04237</name>
</gene>
<protein>
    <submittedName>
        <fullName evidence="1">Uncharacterized protein</fullName>
    </submittedName>
</protein>
<organism evidence="1 2">
    <name type="scientific">Klebsiella pneumoniae subsp. ozaenae</name>
    <dbReference type="NCBI Taxonomy" id="574"/>
    <lineage>
        <taxon>Bacteria</taxon>
        <taxon>Pseudomonadati</taxon>
        <taxon>Pseudomonadota</taxon>
        <taxon>Gammaproteobacteria</taxon>
        <taxon>Enterobacterales</taxon>
        <taxon>Enterobacteriaceae</taxon>
        <taxon>Klebsiella/Raoultella group</taxon>
        <taxon>Klebsiella</taxon>
        <taxon>Klebsiella pneumoniae complex</taxon>
    </lineage>
</organism>
<dbReference type="EMBL" id="UGLZ01000005">
    <property type="protein sequence ID" value="STV27158.1"/>
    <property type="molecule type" value="Genomic_DNA"/>
</dbReference>
<name>A0A378B229_KLEPO</name>